<dbReference type="AlphaFoldDB" id="A0A5C3N484"/>
<name>A0A5C3N484_9AGAM</name>
<protein>
    <submittedName>
        <fullName evidence="1">Uncharacterized protein</fullName>
    </submittedName>
</protein>
<keyword evidence="2" id="KW-1185">Reference proteome</keyword>
<evidence type="ECO:0000313" key="1">
    <source>
        <dbReference type="EMBL" id="TFK52063.1"/>
    </source>
</evidence>
<gene>
    <name evidence="1" type="ORF">OE88DRAFT_1658846</name>
</gene>
<sequence length="52" mass="5659">MAGYQAILTGCSPSAVCDPRLIETSARAAAGEEKYTRCGRAKEKRIVRSTER</sequence>
<dbReference type="Proteomes" id="UP000305948">
    <property type="component" value="Unassembled WGS sequence"/>
</dbReference>
<evidence type="ECO:0000313" key="2">
    <source>
        <dbReference type="Proteomes" id="UP000305948"/>
    </source>
</evidence>
<reference evidence="1 2" key="1">
    <citation type="journal article" date="2019" name="Nat. Ecol. Evol.">
        <title>Megaphylogeny resolves global patterns of mushroom evolution.</title>
        <authorList>
            <person name="Varga T."/>
            <person name="Krizsan K."/>
            <person name="Foldi C."/>
            <person name="Dima B."/>
            <person name="Sanchez-Garcia M."/>
            <person name="Sanchez-Ramirez S."/>
            <person name="Szollosi G.J."/>
            <person name="Szarkandi J.G."/>
            <person name="Papp V."/>
            <person name="Albert L."/>
            <person name="Andreopoulos W."/>
            <person name="Angelini C."/>
            <person name="Antonin V."/>
            <person name="Barry K.W."/>
            <person name="Bougher N.L."/>
            <person name="Buchanan P."/>
            <person name="Buyck B."/>
            <person name="Bense V."/>
            <person name="Catcheside P."/>
            <person name="Chovatia M."/>
            <person name="Cooper J."/>
            <person name="Damon W."/>
            <person name="Desjardin D."/>
            <person name="Finy P."/>
            <person name="Geml J."/>
            <person name="Haridas S."/>
            <person name="Hughes K."/>
            <person name="Justo A."/>
            <person name="Karasinski D."/>
            <person name="Kautmanova I."/>
            <person name="Kiss B."/>
            <person name="Kocsube S."/>
            <person name="Kotiranta H."/>
            <person name="LaButti K.M."/>
            <person name="Lechner B.E."/>
            <person name="Liimatainen K."/>
            <person name="Lipzen A."/>
            <person name="Lukacs Z."/>
            <person name="Mihaltcheva S."/>
            <person name="Morgado L.N."/>
            <person name="Niskanen T."/>
            <person name="Noordeloos M.E."/>
            <person name="Ohm R.A."/>
            <person name="Ortiz-Santana B."/>
            <person name="Ovrebo C."/>
            <person name="Racz N."/>
            <person name="Riley R."/>
            <person name="Savchenko A."/>
            <person name="Shiryaev A."/>
            <person name="Soop K."/>
            <person name="Spirin V."/>
            <person name="Szebenyi C."/>
            <person name="Tomsovsky M."/>
            <person name="Tulloss R.E."/>
            <person name="Uehling J."/>
            <person name="Grigoriev I.V."/>
            <person name="Vagvolgyi C."/>
            <person name="Papp T."/>
            <person name="Martin F.M."/>
            <person name="Miettinen O."/>
            <person name="Hibbett D.S."/>
            <person name="Nagy L.G."/>
        </authorList>
    </citation>
    <scope>NUCLEOTIDE SEQUENCE [LARGE SCALE GENOMIC DNA]</scope>
    <source>
        <strain evidence="1 2">OMC1185</strain>
    </source>
</reference>
<accession>A0A5C3N484</accession>
<organism evidence="1 2">
    <name type="scientific">Heliocybe sulcata</name>
    <dbReference type="NCBI Taxonomy" id="5364"/>
    <lineage>
        <taxon>Eukaryota</taxon>
        <taxon>Fungi</taxon>
        <taxon>Dikarya</taxon>
        <taxon>Basidiomycota</taxon>
        <taxon>Agaricomycotina</taxon>
        <taxon>Agaricomycetes</taxon>
        <taxon>Gloeophyllales</taxon>
        <taxon>Gloeophyllaceae</taxon>
        <taxon>Heliocybe</taxon>
    </lineage>
</organism>
<proteinExistence type="predicted"/>
<dbReference type="EMBL" id="ML213510">
    <property type="protein sequence ID" value="TFK52063.1"/>
    <property type="molecule type" value="Genomic_DNA"/>
</dbReference>